<organism evidence="1 2">
    <name type="scientific">Paenibacillus eucommiae</name>
    <dbReference type="NCBI Taxonomy" id="1355755"/>
    <lineage>
        <taxon>Bacteria</taxon>
        <taxon>Bacillati</taxon>
        <taxon>Bacillota</taxon>
        <taxon>Bacilli</taxon>
        <taxon>Bacillales</taxon>
        <taxon>Paenibacillaceae</taxon>
        <taxon>Paenibacillus</taxon>
    </lineage>
</organism>
<dbReference type="Pfam" id="PF08863">
    <property type="entry name" value="YolD"/>
    <property type="match status" value="1"/>
</dbReference>
<comment type="caution">
    <text evidence="1">The sequence shown here is derived from an EMBL/GenBank/DDBJ whole genome shotgun (WGS) entry which is preliminary data.</text>
</comment>
<evidence type="ECO:0000313" key="1">
    <source>
        <dbReference type="EMBL" id="MBP1992737.1"/>
    </source>
</evidence>
<dbReference type="EMBL" id="JAGGLB010000015">
    <property type="protein sequence ID" value="MBP1992737.1"/>
    <property type="molecule type" value="Genomic_DNA"/>
</dbReference>
<protein>
    <recommendedName>
        <fullName evidence="3">YolD-like family protein</fullName>
    </recommendedName>
</protein>
<accession>A0ABS4IYR5</accession>
<evidence type="ECO:0000313" key="2">
    <source>
        <dbReference type="Proteomes" id="UP001519287"/>
    </source>
</evidence>
<proteinExistence type="predicted"/>
<gene>
    <name evidence="1" type="ORF">J2Z66_004350</name>
</gene>
<keyword evidence="2" id="KW-1185">Reference proteome</keyword>
<name>A0ABS4IYR5_9BACL</name>
<reference evidence="1 2" key="1">
    <citation type="submission" date="2021-03" db="EMBL/GenBank/DDBJ databases">
        <title>Genomic Encyclopedia of Type Strains, Phase IV (KMG-IV): sequencing the most valuable type-strain genomes for metagenomic binning, comparative biology and taxonomic classification.</title>
        <authorList>
            <person name="Goeker M."/>
        </authorList>
    </citation>
    <scope>NUCLEOTIDE SEQUENCE [LARGE SCALE GENOMIC DNA]</scope>
    <source>
        <strain evidence="1 2">DSM 26048</strain>
    </source>
</reference>
<dbReference type="Proteomes" id="UP001519287">
    <property type="component" value="Unassembled WGS sequence"/>
</dbReference>
<evidence type="ECO:0008006" key="3">
    <source>
        <dbReference type="Google" id="ProtNLM"/>
    </source>
</evidence>
<dbReference type="InterPro" id="IPR014962">
    <property type="entry name" value="YolD"/>
</dbReference>
<dbReference type="RefSeq" id="WP_209974000.1">
    <property type="nucleotide sequence ID" value="NZ_JAGGLB010000015.1"/>
</dbReference>
<sequence length="81" mass="9273">MFKDAGSRPTRDELVLEEIGNQLVEAKEENSEMLITVWGSDPVTGRIVDMDARTQRVHVQKHGEITKIPFLDIMKVESHRL</sequence>